<evidence type="ECO:0000256" key="2">
    <source>
        <dbReference type="ARBA" id="ARBA00022679"/>
    </source>
</evidence>
<dbReference type="SUPFAM" id="SSF53335">
    <property type="entry name" value="S-adenosyl-L-methionine-dependent methyltransferases"/>
    <property type="match status" value="1"/>
</dbReference>
<feature type="domain" description="Methyltransferase type 11" evidence="4">
    <location>
        <begin position="90"/>
        <end position="187"/>
    </location>
</feature>
<dbReference type="Proteomes" id="UP000001036">
    <property type="component" value="Chromosome"/>
</dbReference>
<evidence type="ECO:0000256" key="1">
    <source>
        <dbReference type="ARBA" id="ARBA00022603"/>
    </source>
</evidence>
<evidence type="ECO:0000259" key="4">
    <source>
        <dbReference type="Pfam" id="PF08241"/>
    </source>
</evidence>
<keyword evidence="2" id="KW-0808">Transferase</keyword>
<dbReference type="Gene3D" id="3.40.50.150">
    <property type="entry name" value="Vaccinia Virus protein VP39"/>
    <property type="match status" value="1"/>
</dbReference>
<proteinExistence type="predicted"/>
<dbReference type="eggNOG" id="COG0500">
    <property type="taxonomic scope" value="Bacteria"/>
</dbReference>
<dbReference type="GO" id="GO:0008757">
    <property type="term" value="F:S-adenosylmethionine-dependent methyltransferase activity"/>
    <property type="evidence" value="ECO:0007669"/>
    <property type="project" value="InterPro"/>
</dbReference>
<keyword evidence="6" id="KW-1185">Reference proteome</keyword>
<evidence type="ECO:0000313" key="5">
    <source>
        <dbReference type="EMBL" id="ACE83627.1"/>
    </source>
</evidence>
<dbReference type="GO" id="GO:0032259">
    <property type="term" value="P:methylation"/>
    <property type="evidence" value="ECO:0007669"/>
    <property type="project" value="UniProtKB-KW"/>
</dbReference>
<keyword evidence="1" id="KW-0489">Methyltransferase</keyword>
<dbReference type="STRING" id="498211.CJA_0107"/>
<accession>B3PFJ1</accession>
<dbReference type="KEGG" id="cja:CJA_0107"/>
<protein>
    <submittedName>
        <fullName evidence="5">Conserved domain protein</fullName>
    </submittedName>
</protein>
<evidence type="ECO:0000313" key="6">
    <source>
        <dbReference type="Proteomes" id="UP000001036"/>
    </source>
</evidence>
<evidence type="ECO:0000256" key="3">
    <source>
        <dbReference type="ARBA" id="ARBA00022691"/>
    </source>
</evidence>
<dbReference type="InterPro" id="IPR013216">
    <property type="entry name" value="Methyltransf_11"/>
</dbReference>
<dbReference type="HOGENOM" id="CLU_086589_0_0_6"/>
<name>B3PFJ1_CELJU</name>
<dbReference type="AlphaFoldDB" id="B3PFJ1"/>
<reference evidence="5 6" key="1">
    <citation type="journal article" date="2008" name="J. Bacteriol.">
        <title>Insights into plant cell wall degradation from the genome sequence of the soil bacterium Cellvibrio japonicus.</title>
        <authorList>
            <person name="Deboy R.T."/>
            <person name="Mongodin E.F."/>
            <person name="Fouts D.E."/>
            <person name="Tailford L.E."/>
            <person name="Khouri H."/>
            <person name="Emerson J.B."/>
            <person name="Mohamoud Y."/>
            <person name="Watkins K."/>
            <person name="Henrissat B."/>
            <person name="Gilbert H.J."/>
            <person name="Nelson K.E."/>
        </authorList>
    </citation>
    <scope>NUCLEOTIDE SEQUENCE [LARGE SCALE GENOMIC DNA]</scope>
    <source>
        <strain evidence="5 6">Ueda107</strain>
    </source>
</reference>
<dbReference type="Pfam" id="PF08241">
    <property type="entry name" value="Methyltransf_11"/>
    <property type="match status" value="1"/>
</dbReference>
<sequence length="280" mass="30391">MPARNTYPKQGVLGPGSLLSSPALMSSNKSPLSHPSTQVSGKPKALWVRETRFGRWFLGTHTWYRYVLAQAVQDFNRLLAGRLPARPRVLDAGCGQGLAFGLLETCFQPAAITGIDIDREQINKASTVAAGMATPTTATHGNACAPVFPAESFDLILCHQLLHHTNQQVEALQEFYRLLSPGGILLVGESCRTFINSIPVRLLFRHPSMAQQDAQGYIDLVRSAGFAFSAADVQTSRPWWSRRCLGIAQKLGLGLGNTEPTEILIVARKPFAVGGENPGE</sequence>
<dbReference type="InterPro" id="IPR029063">
    <property type="entry name" value="SAM-dependent_MTases_sf"/>
</dbReference>
<gene>
    <name evidence="5" type="ordered locus">CJA_0107</name>
</gene>
<dbReference type="EMBL" id="CP000934">
    <property type="protein sequence ID" value="ACE83627.1"/>
    <property type="molecule type" value="Genomic_DNA"/>
</dbReference>
<dbReference type="CDD" id="cd02440">
    <property type="entry name" value="AdoMet_MTases"/>
    <property type="match status" value="1"/>
</dbReference>
<dbReference type="PANTHER" id="PTHR43464:SF19">
    <property type="entry name" value="UBIQUINONE BIOSYNTHESIS O-METHYLTRANSFERASE, MITOCHONDRIAL"/>
    <property type="match status" value="1"/>
</dbReference>
<keyword evidence="3" id="KW-0949">S-adenosyl-L-methionine</keyword>
<organism evidence="5 6">
    <name type="scientific">Cellvibrio japonicus (strain Ueda107)</name>
    <name type="common">Pseudomonas fluorescens subsp. cellulosa</name>
    <dbReference type="NCBI Taxonomy" id="498211"/>
    <lineage>
        <taxon>Bacteria</taxon>
        <taxon>Pseudomonadati</taxon>
        <taxon>Pseudomonadota</taxon>
        <taxon>Gammaproteobacteria</taxon>
        <taxon>Cellvibrionales</taxon>
        <taxon>Cellvibrionaceae</taxon>
        <taxon>Cellvibrio</taxon>
    </lineage>
</organism>
<dbReference type="PANTHER" id="PTHR43464">
    <property type="entry name" value="METHYLTRANSFERASE"/>
    <property type="match status" value="1"/>
</dbReference>